<dbReference type="AlphaFoldDB" id="A0AAV8P4Q7"/>
<protein>
    <submittedName>
        <fullName evidence="2">Uncharacterized protein</fullName>
    </submittedName>
</protein>
<evidence type="ECO:0000313" key="2">
    <source>
        <dbReference type="EMBL" id="KAJ8466577.1"/>
    </source>
</evidence>
<evidence type="ECO:0000313" key="3">
    <source>
        <dbReference type="Proteomes" id="UP001222027"/>
    </source>
</evidence>
<keyword evidence="3" id="KW-1185">Reference proteome</keyword>
<feature type="region of interest" description="Disordered" evidence="1">
    <location>
        <begin position="1"/>
        <end position="23"/>
    </location>
</feature>
<dbReference type="Proteomes" id="UP001222027">
    <property type="component" value="Unassembled WGS sequence"/>
</dbReference>
<proteinExistence type="predicted"/>
<accession>A0AAV8P4Q7</accession>
<name>A0AAV8P4Q7_ENSVE</name>
<organism evidence="2 3">
    <name type="scientific">Ensete ventricosum</name>
    <name type="common">Abyssinian banana</name>
    <name type="synonym">Musa ensete</name>
    <dbReference type="NCBI Taxonomy" id="4639"/>
    <lineage>
        <taxon>Eukaryota</taxon>
        <taxon>Viridiplantae</taxon>
        <taxon>Streptophyta</taxon>
        <taxon>Embryophyta</taxon>
        <taxon>Tracheophyta</taxon>
        <taxon>Spermatophyta</taxon>
        <taxon>Magnoliopsida</taxon>
        <taxon>Liliopsida</taxon>
        <taxon>Zingiberales</taxon>
        <taxon>Musaceae</taxon>
        <taxon>Ensete</taxon>
    </lineage>
</organism>
<dbReference type="EMBL" id="JAQQAF010000008">
    <property type="protein sequence ID" value="KAJ8466577.1"/>
    <property type="molecule type" value="Genomic_DNA"/>
</dbReference>
<reference evidence="2 3" key="1">
    <citation type="submission" date="2022-12" db="EMBL/GenBank/DDBJ databases">
        <title>Chromosome-scale assembly of the Ensete ventricosum genome.</title>
        <authorList>
            <person name="Dussert Y."/>
            <person name="Stocks J."/>
            <person name="Wendawek A."/>
            <person name="Woldeyes F."/>
            <person name="Nichols R.A."/>
            <person name="Borrell J.S."/>
        </authorList>
    </citation>
    <scope>NUCLEOTIDE SEQUENCE [LARGE SCALE GENOMIC DNA]</scope>
    <source>
        <strain evidence="3">cv. Maze</strain>
        <tissue evidence="2">Seeds</tissue>
    </source>
</reference>
<evidence type="ECO:0000256" key="1">
    <source>
        <dbReference type="SAM" id="MobiDB-lite"/>
    </source>
</evidence>
<gene>
    <name evidence="2" type="ORF">OPV22_029129</name>
</gene>
<comment type="caution">
    <text evidence="2">The sequence shown here is derived from an EMBL/GenBank/DDBJ whole genome shotgun (WGS) entry which is preliminary data.</text>
</comment>
<sequence length="140" mass="16170">MRRARPSASPECADALLDGGGTTTGRVSSWEQWARTAASARVEGGHVVMSLARWRRQWRSHHCLHGERMRWDGWKTWLLAGRRELKSIPYPDLTRPEATVRRTISIPFHVPIFHLHLQAKKRKNKFQSENSRHLLSQASL</sequence>